<reference evidence="3" key="1">
    <citation type="submission" date="2020-08" db="EMBL/GenBank/DDBJ databases">
        <title>Genome public.</title>
        <authorList>
            <person name="Liu C."/>
            <person name="Sun Q."/>
        </authorList>
    </citation>
    <scope>NUCLEOTIDE SEQUENCE</scope>
    <source>
        <strain evidence="3">H8</strain>
    </source>
</reference>
<evidence type="ECO:0000313" key="4">
    <source>
        <dbReference type="Proteomes" id="UP000611762"/>
    </source>
</evidence>
<feature type="domain" description="Copper amine oxidase-like N-terminal" evidence="2">
    <location>
        <begin position="199"/>
        <end position="305"/>
    </location>
</feature>
<sequence>MMKKKVHSFFSLFLAVCLLTCAFSAFAADNVLGGNITWKVDGSVLYLEGSGDMTLTYEYLTDIPWYEERNNIDTIVIGDGITSLAEGAFTAFRKLKTVEFPSSMTTIGSSAFLSCEGLESIVLSDRITRVEGGAFVGCEALKTITVPGSVYYISSDAFYNCFDLTIVGIPGSYAETFSKEHDIPFDGSLPAPEEIMVSVNRSLLTFDQPPVIVNDRTLVPLRAIFEALGAVVDWEPTTRTVTARRDDINISLVVDTNIIKKNGADIEIDVPAQIVGDRTMVPVRAISESLGASVDWDPATRTVLIDD</sequence>
<protein>
    <submittedName>
        <fullName evidence="3">Leucine-rich repeat protein</fullName>
    </submittedName>
</protein>
<accession>A0A926DNV4</accession>
<feature type="chain" id="PRO_5037242984" evidence="1">
    <location>
        <begin position="28"/>
        <end position="307"/>
    </location>
</feature>
<keyword evidence="4" id="KW-1185">Reference proteome</keyword>
<dbReference type="RefSeq" id="WP_249311742.1">
    <property type="nucleotide sequence ID" value="NZ_JACRSU010000002.1"/>
</dbReference>
<comment type="caution">
    <text evidence="3">The sequence shown here is derived from an EMBL/GenBank/DDBJ whole genome shotgun (WGS) entry which is preliminary data.</text>
</comment>
<dbReference type="PANTHER" id="PTHR45661">
    <property type="entry name" value="SURFACE ANTIGEN"/>
    <property type="match status" value="1"/>
</dbReference>
<dbReference type="EMBL" id="JACRSU010000002">
    <property type="protein sequence ID" value="MBC8540570.1"/>
    <property type="molecule type" value="Genomic_DNA"/>
</dbReference>
<dbReference type="Gene3D" id="3.80.10.10">
    <property type="entry name" value="Ribonuclease Inhibitor"/>
    <property type="match status" value="1"/>
</dbReference>
<dbReference type="InterPro" id="IPR012854">
    <property type="entry name" value="Cu_amine_oxidase-like_N"/>
</dbReference>
<evidence type="ECO:0000259" key="2">
    <source>
        <dbReference type="Pfam" id="PF07833"/>
    </source>
</evidence>
<keyword evidence="1" id="KW-0732">Signal</keyword>
<dbReference type="InterPro" id="IPR053139">
    <property type="entry name" value="Surface_bspA-like"/>
</dbReference>
<dbReference type="InterPro" id="IPR026906">
    <property type="entry name" value="LRR_5"/>
</dbReference>
<dbReference type="Proteomes" id="UP000611762">
    <property type="component" value="Unassembled WGS sequence"/>
</dbReference>
<dbReference type="InterPro" id="IPR032675">
    <property type="entry name" value="LRR_dom_sf"/>
</dbReference>
<evidence type="ECO:0000313" key="3">
    <source>
        <dbReference type="EMBL" id="MBC8540570.1"/>
    </source>
</evidence>
<feature type="signal peptide" evidence="1">
    <location>
        <begin position="1"/>
        <end position="27"/>
    </location>
</feature>
<dbReference type="InterPro" id="IPR036582">
    <property type="entry name" value="Mao_N_sf"/>
</dbReference>
<name>A0A926DNV4_9FIRM</name>
<evidence type="ECO:0000256" key="1">
    <source>
        <dbReference type="SAM" id="SignalP"/>
    </source>
</evidence>
<dbReference type="SUPFAM" id="SSF55383">
    <property type="entry name" value="Copper amine oxidase, domain N"/>
    <property type="match status" value="1"/>
</dbReference>
<dbReference type="Pfam" id="PF13306">
    <property type="entry name" value="LRR_5"/>
    <property type="match status" value="1"/>
</dbReference>
<organism evidence="3 4">
    <name type="scientific">Congzhengia minquanensis</name>
    <dbReference type="NCBI Taxonomy" id="2763657"/>
    <lineage>
        <taxon>Bacteria</taxon>
        <taxon>Bacillati</taxon>
        <taxon>Bacillota</taxon>
        <taxon>Clostridia</taxon>
        <taxon>Eubacteriales</taxon>
        <taxon>Oscillospiraceae</taxon>
        <taxon>Congzhengia</taxon>
    </lineage>
</organism>
<dbReference type="Pfam" id="PF07833">
    <property type="entry name" value="Cu_amine_oxidN1"/>
    <property type="match status" value="1"/>
</dbReference>
<dbReference type="SUPFAM" id="SSF52058">
    <property type="entry name" value="L domain-like"/>
    <property type="match status" value="1"/>
</dbReference>
<gene>
    <name evidence="3" type="ORF">H8698_06235</name>
</gene>
<dbReference type="PANTHER" id="PTHR45661:SF3">
    <property type="entry name" value="IG-LIKE DOMAIN-CONTAINING PROTEIN"/>
    <property type="match status" value="1"/>
</dbReference>
<proteinExistence type="predicted"/>
<dbReference type="Gene3D" id="3.30.457.10">
    <property type="entry name" value="Copper amine oxidase-like, N-terminal domain"/>
    <property type="match status" value="1"/>
</dbReference>
<dbReference type="AlphaFoldDB" id="A0A926DNV4"/>